<dbReference type="Pfam" id="PF00990">
    <property type="entry name" value="GGDEF"/>
    <property type="match status" value="1"/>
</dbReference>
<sequence>MYKKFRIKLFLTMIVFAVMIAGTIAFVNFNELKKQTTQDHEEKMQHIEDMVTQSLETTEKAYYFLDQEIAEQMENISERFVEKYQRNPDFDTWNFAELKKEIGMDIYIINQENEITHSSFADDIGMDFDDCCSKLAVLLDQYRMNGIFHHDGMEVEQKTGKIKKYSYMGTPDGKYVIELGNDLGNEEVFHTFNFLEYEDQLTQKFVSVESVRILNIWGLAYGMAREEAELSGERKEVFSRALGSNTEQEMKKDGFTYRYIPYQSEFDSGTSEKKVIELVMNRDMLTSVLDSQRNKFFLQMTAIIVIAILVAALISRWVSIPMHLAFHDGLTKLKNRTAFEEVLNQSLAKRTNYAFLMIDLDYFKSVNDLLGHEAGDRLLKKVAFAIEENIPEQATAYRYGGDEFVVIIKDSSREEAVETANRILKSLEEVFGDHEMLRQLNVSASIGISLSPDHGKNASSLFRKADAALYQSKEKGKNQWGFLTHGIEDE</sequence>
<keyword evidence="4" id="KW-1185">Reference proteome</keyword>
<dbReference type="SMART" id="SM00267">
    <property type="entry name" value="GGDEF"/>
    <property type="match status" value="1"/>
</dbReference>
<evidence type="ECO:0000313" key="3">
    <source>
        <dbReference type="EMBL" id="MBU6081003.1"/>
    </source>
</evidence>
<dbReference type="EMBL" id="JAHLZF010000010">
    <property type="protein sequence ID" value="MBU6081003.1"/>
    <property type="molecule type" value="Genomic_DNA"/>
</dbReference>
<dbReference type="PANTHER" id="PTHR46663">
    <property type="entry name" value="DIGUANYLATE CYCLASE DGCT-RELATED"/>
    <property type="match status" value="1"/>
</dbReference>
<dbReference type="RefSeq" id="WP_216687347.1">
    <property type="nucleotide sequence ID" value="NZ_CAUPKR010000009.1"/>
</dbReference>
<name>A0ABS6GPZ3_9BACI</name>
<feature type="domain" description="GGDEF" evidence="2">
    <location>
        <begin position="351"/>
        <end position="485"/>
    </location>
</feature>
<keyword evidence="1" id="KW-1133">Transmembrane helix</keyword>
<reference evidence="3 4" key="1">
    <citation type="journal article" date="2011" name="Int. J. Syst. Evol. Microbiol.">
        <title>Allobacillus halotolerans gen. nov., sp. nov. isolated from shrimp paste.</title>
        <authorList>
            <person name="Sheu S.Y."/>
            <person name="Arun A.B."/>
            <person name="Jiang S.R."/>
            <person name="Young C.C."/>
            <person name="Chen W.M."/>
        </authorList>
    </citation>
    <scope>NUCLEOTIDE SEQUENCE [LARGE SCALE GENOMIC DNA]</scope>
    <source>
        <strain evidence="3 4">LMG 24826</strain>
    </source>
</reference>
<protein>
    <submittedName>
        <fullName evidence="3">GGDEF domain-containing protein</fullName>
    </submittedName>
</protein>
<gene>
    <name evidence="3" type="ORF">KQ486_08220</name>
</gene>
<comment type="caution">
    <text evidence="3">The sequence shown here is derived from an EMBL/GenBank/DDBJ whole genome shotgun (WGS) entry which is preliminary data.</text>
</comment>
<dbReference type="NCBIfam" id="TIGR00254">
    <property type="entry name" value="GGDEF"/>
    <property type="match status" value="1"/>
</dbReference>
<dbReference type="CDD" id="cd01949">
    <property type="entry name" value="GGDEF"/>
    <property type="match status" value="1"/>
</dbReference>
<feature type="transmembrane region" description="Helical" evidence="1">
    <location>
        <begin position="296"/>
        <end position="314"/>
    </location>
</feature>
<dbReference type="PROSITE" id="PS50887">
    <property type="entry name" value="GGDEF"/>
    <property type="match status" value="1"/>
</dbReference>
<dbReference type="PANTHER" id="PTHR46663:SF4">
    <property type="entry name" value="DIGUANYLATE CYCLASE DGCT-RELATED"/>
    <property type="match status" value="1"/>
</dbReference>
<evidence type="ECO:0000259" key="2">
    <source>
        <dbReference type="PROSITE" id="PS50887"/>
    </source>
</evidence>
<dbReference type="Proteomes" id="UP000812672">
    <property type="component" value="Unassembled WGS sequence"/>
</dbReference>
<proteinExistence type="predicted"/>
<organism evidence="3 4">
    <name type="scientific">Allobacillus halotolerans</name>
    <dbReference type="NCBI Taxonomy" id="570278"/>
    <lineage>
        <taxon>Bacteria</taxon>
        <taxon>Bacillati</taxon>
        <taxon>Bacillota</taxon>
        <taxon>Bacilli</taxon>
        <taxon>Bacillales</taxon>
        <taxon>Bacillaceae</taxon>
        <taxon>Allobacillus</taxon>
    </lineage>
</organism>
<keyword evidence="1" id="KW-0812">Transmembrane</keyword>
<dbReference type="InterPro" id="IPR000160">
    <property type="entry name" value="GGDEF_dom"/>
</dbReference>
<accession>A0ABS6GPZ3</accession>
<dbReference type="InterPro" id="IPR052163">
    <property type="entry name" value="DGC-Regulatory_Protein"/>
</dbReference>
<evidence type="ECO:0000256" key="1">
    <source>
        <dbReference type="SAM" id="Phobius"/>
    </source>
</evidence>
<evidence type="ECO:0000313" key="4">
    <source>
        <dbReference type="Proteomes" id="UP000812672"/>
    </source>
</evidence>
<keyword evidence="1" id="KW-0472">Membrane</keyword>